<evidence type="ECO:0000313" key="2">
    <source>
        <dbReference type="Proteomes" id="UP000271125"/>
    </source>
</evidence>
<accession>A0A660SDI6</accession>
<name>A0A660SDI6_UNCT6</name>
<gene>
    <name evidence="1" type="ORF">DRP43_05175</name>
</gene>
<dbReference type="Gene3D" id="3.30.460.40">
    <property type="match status" value="1"/>
</dbReference>
<dbReference type="Proteomes" id="UP000271125">
    <property type="component" value="Unassembled WGS sequence"/>
</dbReference>
<dbReference type="AlphaFoldDB" id="A0A660SDI6"/>
<dbReference type="InterPro" id="IPR043519">
    <property type="entry name" value="NT_sf"/>
</dbReference>
<evidence type="ECO:0000313" key="1">
    <source>
        <dbReference type="EMBL" id="RKX68747.1"/>
    </source>
</evidence>
<comment type="caution">
    <text evidence="1">The sequence shown here is derived from an EMBL/GenBank/DDBJ whole genome shotgun (WGS) entry which is preliminary data.</text>
</comment>
<feature type="non-terminal residue" evidence="1">
    <location>
        <position position="104"/>
    </location>
</feature>
<proteinExistence type="predicted"/>
<reference evidence="1 2" key="1">
    <citation type="submission" date="2018-06" db="EMBL/GenBank/DDBJ databases">
        <title>Extensive metabolic versatility and redundancy in microbially diverse, dynamic hydrothermal sediments.</title>
        <authorList>
            <person name="Dombrowski N."/>
            <person name="Teske A."/>
            <person name="Baker B.J."/>
        </authorList>
    </citation>
    <scope>NUCLEOTIDE SEQUENCE [LARGE SCALE GENOMIC DNA]</scope>
    <source>
        <strain evidence="1">B10_G13</strain>
    </source>
</reference>
<evidence type="ECO:0008006" key="3">
    <source>
        <dbReference type="Google" id="ProtNLM"/>
    </source>
</evidence>
<dbReference type="SUPFAM" id="SSF81301">
    <property type="entry name" value="Nucleotidyltransferase"/>
    <property type="match status" value="1"/>
</dbReference>
<protein>
    <recommendedName>
        <fullName evidence="3">Polymerase nucleotidyl transferase domain-containing protein</fullName>
    </recommendedName>
</protein>
<organism evidence="1 2">
    <name type="scientific">candidate division TA06 bacterium</name>
    <dbReference type="NCBI Taxonomy" id="2250710"/>
    <lineage>
        <taxon>Bacteria</taxon>
        <taxon>Bacteria division TA06</taxon>
    </lineage>
</organism>
<dbReference type="EMBL" id="QNBD01000244">
    <property type="protein sequence ID" value="RKX68747.1"/>
    <property type="molecule type" value="Genomic_DNA"/>
</dbReference>
<sequence length="104" mass="11904">MQKTLRNIISLLSENRVEYAVIGGLANSFYGNPRATQDIDILISCENNRQSLLIRQLERQYTILPKNPLEFIQQTKVLPIKDKQTNVTIDLVFSLIPFEDAAIK</sequence>